<proteinExistence type="predicted"/>
<keyword evidence="2" id="KW-1185">Reference proteome</keyword>
<sequence length="207" mass="24002">MVPAPSCPYTWDYWTASPSYYVELTCLLPNSVYIPLRPTWNATLRHVKEELWDKAEGYPLYGMLHEMSGYVFQFVNSLAVLEEVSVDDENKRLRDIKPVFGVLKIVERSMRPGEQFLNMQISHLIGKGLNEFDGLRSSEVNDFRTRTRYIAEESLIKRATATDLDRLRYQCPPRLANSHHVPTTLLSHMNNHCFYLTTKVADTEELL</sequence>
<evidence type="ECO:0000313" key="2">
    <source>
        <dbReference type="Proteomes" id="UP001064048"/>
    </source>
</evidence>
<accession>A0ACC0KFL5</accession>
<evidence type="ECO:0000313" key="1">
    <source>
        <dbReference type="EMBL" id="KAI8435273.1"/>
    </source>
</evidence>
<gene>
    <name evidence="1" type="ORF">MSG28_003612</name>
</gene>
<protein>
    <submittedName>
        <fullName evidence="1">Uncharacterized protein</fullName>
    </submittedName>
</protein>
<organism evidence="1 2">
    <name type="scientific">Choristoneura fumiferana</name>
    <name type="common">Spruce budworm moth</name>
    <name type="synonym">Archips fumiferana</name>
    <dbReference type="NCBI Taxonomy" id="7141"/>
    <lineage>
        <taxon>Eukaryota</taxon>
        <taxon>Metazoa</taxon>
        <taxon>Ecdysozoa</taxon>
        <taxon>Arthropoda</taxon>
        <taxon>Hexapoda</taxon>
        <taxon>Insecta</taxon>
        <taxon>Pterygota</taxon>
        <taxon>Neoptera</taxon>
        <taxon>Endopterygota</taxon>
        <taxon>Lepidoptera</taxon>
        <taxon>Glossata</taxon>
        <taxon>Ditrysia</taxon>
        <taxon>Tortricoidea</taxon>
        <taxon>Tortricidae</taxon>
        <taxon>Tortricinae</taxon>
        <taxon>Choristoneura</taxon>
    </lineage>
</organism>
<comment type="caution">
    <text evidence="1">The sequence shown here is derived from an EMBL/GenBank/DDBJ whole genome shotgun (WGS) entry which is preliminary data.</text>
</comment>
<dbReference type="Proteomes" id="UP001064048">
    <property type="component" value="Chromosome 5"/>
</dbReference>
<name>A0ACC0KFL5_CHOFU</name>
<dbReference type="EMBL" id="CM046105">
    <property type="protein sequence ID" value="KAI8435273.1"/>
    <property type="molecule type" value="Genomic_DNA"/>
</dbReference>
<reference evidence="1 2" key="1">
    <citation type="journal article" date="2022" name="Genome Biol. Evol.">
        <title>The Spruce Budworm Genome: Reconstructing the Evolutionary History of Antifreeze Proteins.</title>
        <authorList>
            <person name="Beliveau C."/>
            <person name="Gagne P."/>
            <person name="Picq S."/>
            <person name="Vernygora O."/>
            <person name="Keeling C.I."/>
            <person name="Pinkney K."/>
            <person name="Doucet D."/>
            <person name="Wen F."/>
            <person name="Johnston J.S."/>
            <person name="Maaroufi H."/>
            <person name="Boyle B."/>
            <person name="Laroche J."/>
            <person name="Dewar K."/>
            <person name="Juretic N."/>
            <person name="Blackburn G."/>
            <person name="Nisole A."/>
            <person name="Brunet B."/>
            <person name="Brandao M."/>
            <person name="Lumley L."/>
            <person name="Duan J."/>
            <person name="Quan G."/>
            <person name="Lucarotti C.J."/>
            <person name="Roe A.D."/>
            <person name="Sperling F.A.H."/>
            <person name="Levesque R.C."/>
            <person name="Cusson M."/>
        </authorList>
    </citation>
    <scope>NUCLEOTIDE SEQUENCE [LARGE SCALE GENOMIC DNA]</scope>
    <source>
        <strain evidence="1">Glfc:IPQL:Cfum</strain>
    </source>
</reference>